<protein>
    <submittedName>
        <fullName evidence="2">PyrR protein</fullName>
    </submittedName>
</protein>
<accession>A0A150XGM5</accession>
<dbReference type="Gene3D" id="3.40.50.2020">
    <property type="match status" value="1"/>
</dbReference>
<dbReference type="Proteomes" id="UP000075606">
    <property type="component" value="Unassembled WGS sequence"/>
</dbReference>
<name>A0A150XGM5_9BACT</name>
<reference evidence="2 3" key="1">
    <citation type="submission" date="2016-01" db="EMBL/GenBank/DDBJ databases">
        <title>Genome sequencing of Roseivirga spongicola UST030701-084.</title>
        <authorList>
            <person name="Selvaratnam C."/>
            <person name="Thevarajoo S."/>
            <person name="Goh K.M."/>
            <person name="Ee R."/>
            <person name="Chan K.-G."/>
            <person name="Chong C.S."/>
        </authorList>
    </citation>
    <scope>NUCLEOTIDE SEQUENCE [LARGE SCALE GENOMIC DNA]</scope>
    <source>
        <strain evidence="2 3">UST030701-084</strain>
    </source>
</reference>
<dbReference type="InterPro" id="IPR050137">
    <property type="entry name" value="PyrR_bifunctional"/>
</dbReference>
<organism evidence="2 3">
    <name type="scientific">Roseivirga spongicola</name>
    <dbReference type="NCBI Taxonomy" id="333140"/>
    <lineage>
        <taxon>Bacteria</taxon>
        <taxon>Pseudomonadati</taxon>
        <taxon>Bacteroidota</taxon>
        <taxon>Cytophagia</taxon>
        <taxon>Cytophagales</taxon>
        <taxon>Roseivirgaceae</taxon>
        <taxon>Roseivirga</taxon>
    </lineage>
</organism>
<dbReference type="AlphaFoldDB" id="A0A150XGM5"/>
<dbReference type="PANTHER" id="PTHR11608:SF0">
    <property type="entry name" value="BIFUNCTIONAL PROTEIN PYRR"/>
    <property type="match status" value="1"/>
</dbReference>
<proteinExistence type="predicted"/>
<gene>
    <name evidence="2" type="ORF">AWW68_03585</name>
</gene>
<dbReference type="CDD" id="cd06223">
    <property type="entry name" value="PRTases_typeI"/>
    <property type="match status" value="1"/>
</dbReference>
<dbReference type="NCBIfam" id="NF003549">
    <property type="entry name" value="PRK05205.1-5"/>
    <property type="match status" value="1"/>
</dbReference>
<evidence type="ECO:0000259" key="1">
    <source>
        <dbReference type="Pfam" id="PF00156"/>
    </source>
</evidence>
<sequence>MQKRLLLGHPQLAITIGRLCQQLIENHQNFENTVLLGLQPRGIFLAERIKEKLLELTNSNIQLGYLDATFYRDDFRRRDNPVRANETKIDFLVENKKVVLIDDVFFTGRTVRAALDAMHAFGRPSKVELLVLVKRKYSSHLPIFPDYVGKQVNTIESQRVLVEWKHQKGVEEDNVWLINKED</sequence>
<dbReference type="RefSeq" id="WP_068216660.1">
    <property type="nucleotide sequence ID" value="NZ_CP139724.1"/>
</dbReference>
<dbReference type="PANTHER" id="PTHR11608">
    <property type="entry name" value="BIFUNCTIONAL PROTEIN PYRR"/>
    <property type="match status" value="1"/>
</dbReference>
<dbReference type="STRING" id="333140.AWW68_03585"/>
<dbReference type="OrthoDB" id="9802227at2"/>
<dbReference type="InterPro" id="IPR000836">
    <property type="entry name" value="PRTase_dom"/>
</dbReference>
<dbReference type="InterPro" id="IPR029057">
    <property type="entry name" value="PRTase-like"/>
</dbReference>
<dbReference type="SUPFAM" id="SSF53271">
    <property type="entry name" value="PRTase-like"/>
    <property type="match status" value="1"/>
</dbReference>
<evidence type="ECO:0000313" key="2">
    <source>
        <dbReference type="EMBL" id="KYG77863.1"/>
    </source>
</evidence>
<keyword evidence="3" id="KW-1185">Reference proteome</keyword>
<dbReference type="Pfam" id="PF00156">
    <property type="entry name" value="Pribosyltran"/>
    <property type="match status" value="1"/>
</dbReference>
<evidence type="ECO:0000313" key="3">
    <source>
        <dbReference type="Proteomes" id="UP000075606"/>
    </source>
</evidence>
<comment type="caution">
    <text evidence="2">The sequence shown here is derived from an EMBL/GenBank/DDBJ whole genome shotgun (WGS) entry which is preliminary data.</text>
</comment>
<dbReference type="EMBL" id="LRPC01000001">
    <property type="protein sequence ID" value="KYG77863.1"/>
    <property type="molecule type" value="Genomic_DNA"/>
</dbReference>
<feature type="domain" description="Phosphoribosyltransferase" evidence="1">
    <location>
        <begin position="7"/>
        <end position="158"/>
    </location>
</feature>